<organism evidence="3">
    <name type="scientific">Physcomitrium patens</name>
    <name type="common">Spreading-leaved earth moss</name>
    <name type="synonym">Physcomitrella patens</name>
    <dbReference type="NCBI Taxonomy" id="3218"/>
    <lineage>
        <taxon>Eukaryota</taxon>
        <taxon>Viridiplantae</taxon>
        <taxon>Streptophyta</taxon>
        <taxon>Embryophyta</taxon>
        <taxon>Bryophyta</taxon>
        <taxon>Bryophytina</taxon>
        <taxon>Bryopsida</taxon>
        <taxon>Funariidae</taxon>
        <taxon>Funariales</taxon>
        <taxon>Funariaceae</taxon>
        <taxon>Physcomitrium</taxon>
    </lineage>
</organism>
<dbReference type="Gramene" id="Pp3c3_10900V3.2">
    <property type="protein sequence ID" value="Pp3c3_10900V3.2"/>
    <property type="gene ID" value="Pp3c3_10900"/>
</dbReference>
<evidence type="ECO:0000313" key="4">
    <source>
        <dbReference type="EnsemblPlants" id="Pp3c3_10900V3.1"/>
    </source>
</evidence>
<dbReference type="Gramene" id="Pp3c3_10900V3.1">
    <property type="protein sequence ID" value="Pp3c3_10900V3.1"/>
    <property type="gene ID" value="Pp3c3_10900"/>
</dbReference>
<feature type="coiled-coil region" evidence="1">
    <location>
        <begin position="383"/>
        <end position="449"/>
    </location>
</feature>
<feature type="compositionally biased region" description="Polar residues" evidence="2">
    <location>
        <begin position="246"/>
        <end position="262"/>
    </location>
</feature>
<dbReference type="PaxDb" id="3218-PP1S74_155V6.1"/>
<feature type="compositionally biased region" description="Low complexity" evidence="2">
    <location>
        <begin position="295"/>
        <end position="312"/>
    </location>
</feature>
<keyword evidence="5" id="KW-1185">Reference proteome</keyword>
<gene>
    <name evidence="4" type="primary">LOC112279954</name>
    <name evidence="3" type="ORF">PHYPA_004253</name>
</gene>
<evidence type="ECO:0000256" key="2">
    <source>
        <dbReference type="SAM" id="MobiDB-lite"/>
    </source>
</evidence>
<dbReference type="OrthoDB" id="1938127at2759"/>
<dbReference type="RefSeq" id="XP_024370546.1">
    <property type="nucleotide sequence ID" value="XM_024514778.2"/>
</dbReference>
<proteinExistence type="predicted"/>
<reference evidence="4" key="3">
    <citation type="submission" date="2020-12" db="UniProtKB">
        <authorList>
            <consortium name="EnsemblPlants"/>
        </authorList>
    </citation>
    <scope>IDENTIFICATION</scope>
</reference>
<reference evidence="3 5" key="2">
    <citation type="journal article" date="2018" name="Plant J.">
        <title>The Physcomitrella patens chromosome-scale assembly reveals moss genome structure and evolution.</title>
        <authorList>
            <person name="Lang D."/>
            <person name="Ullrich K.K."/>
            <person name="Murat F."/>
            <person name="Fuchs J."/>
            <person name="Jenkins J."/>
            <person name="Haas F.B."/>
            <person name="Piednoel M."/>
            <person name="Gundlach H."/>
            <person name="Van Bel M."/>
            <person name="Meyberg R."/>
            <person name="Vives C."/>
            <person name="Morata J."/>
            <person name="Symeonidi A."/>
            <person name="Hiss M."/>
            <person name="Muchero W."/>
            <person name="Kamisugi Y."/>
            <person name="Saleh O."/>
            <person name="Blanc G."/>
            <person name="Decker E.L."/>
            <person name="van Gessel N."/>
            <person name="Grimwood J."/>
            <person name="Hayes R.D."/>
            <person name="Graham S.W."/>
            <person name="Gunter L.E."/>
            <person name="McDaniel S.F."/>
            <person name="Hoernstein S.N.W."/>
            <person name="Larsson A."/>
            <person name="Li F.W."/>
            <person name="Perroud P.F."/>
            <person name="Phillips J."/>
            <person name="Ranjan P."/>
            <person name="Rokshar D.S."/>
            <person name="Rothfels C.J."/>
            <person name="Schneider L."/>
            <person name="Shu S."/>
            <person name="Stevenson D.W."/>
            <person name="Thummler F."/>
            <person name="Tillich M."/>
            <person name="Villarreal Aguilar J.C."/>
            <person name="Widiez T."/>
            <person name="Wong G.K."/>
            <person name="Wymore A."/>
            <person name="Zhang Y."/>
            <person name="Zimmer A.D."/>
            <person name="Quatrano R.S."/>
            <person name="Mayer K.F.X."/>
            <person name="Goodstein D."/>
            <person name="Casacuberta J.M."/>
            <person name="Vandepoele K."/>
            <person name="Reski R."/>
            <person name="Cuming A.C."/>
            <person name="Tuskan G.A."/>
            <person name="Maumus F."/>
            <person name="Salse J."/>
            <person name="Schmutz J."/>
            <person name="Rensing S.A."/>
        </authorList>
    </citation>
    <scope>NUCLEOTIDE SEQUENCE [LARGE SCALE GENOMIC DNA]</scope>
    <source>
        <strain evidence="4 5">cv. Gransden 2004</strain>
    </source>
</reference>
<protein>
    <submittedName>
        <fullName evidence="3 4">Uncharacterized protein</fullName>
    </submittedName>
</protein>
<feature type="region of interest" description="Disordered" evidence="2">
    <location>
        <begin position="733"/>
        <end position="776"/>
    </location>
</feature>
<feature type="coiled-coil region" evidence="1">
    <location>
        <begin position="475"/>
        <end position="584"/>
    </location>
</feature>
<sequence>MATTRRTSTNKQHSGPTGSSTSYISANDYASSHGTASNSSRRTDSTLTRRSLQGDELRAHMNIQNAAFGSAQDYNFNQYDSAHESGRGGFVGYQEAQMSSSVFGSQGANSSARDRRRRMSLGSQMELLQSQIEAQVQPRPKSFITTSATSTRRDSLVIRTAPSSRSNSVPKVRTVEENEIPCPPGSARALHFERVSESMPNFKPSEIKPDFYIDSQENTNRLSTVQSLFDSNCRPTVRPVSKSESHTPIPQSPRGKQSTPTKYLSARAVAERLAKAIRGGSKSSKNKVDRKLAMAADSQDASGLLSDDSSGGKCIDQWPEPYSRQLVQEQALDHSDIYAEFNEKSQISSFREKRVETSPREEKEIDMLKSWLDGMKQQGEGVYDDLEKKAKATCERLEMLDEEQAMLDDRLLCLNDFQFNDKTQSNDSLEAVQQRLRKMHEEKKSLALEAASELRRRISERSAARKVFTLMKREMDAYAKVMDKEKAELQSKLEEEIARRESSWMVKLDKIRSEERELRERVMNLQEENSYIQREISTLSSRDGSTKGKIKELESEVDSYRTRAEQAEAELDALHQAYGKKESEARNLRKIVERLPELCSDYEKRVSSQLHHNYQDGRVEDLSVRSRMPSKLQRDLSRLSILELALQSEMKVLKGGPSGHGNLEDKQSSNNYGHKDVGELQTELDRLQNLTGELQDENNLLSVKLRLAVREKEEMRKALREAEEEIHELREEGMCRGHGEENHRQGSSDTSPVDRALDLDGDSISQGSRKSAGYHIRGEATSQLQVRESQILNMKHEFGKQEDVIRGLEHSLSVAGKTVEAQKVRIMRLSARNEELVRLYHSKENEVQDLRILNSAEAESRRVSEQELNQLREQVVKCKQELRAQDLNCRILKEKLGIKEAELEQRNDEVIALEHRRDWLESEVQKLQRLLSEANQRVTSLEHQCEDHLNRIQSLEGNVEDHVKELKKLKEQLPRVLKERDDLSHEADQMGREALRLGAEVEVLRRKVHELDEDVMVRDGQLSILCNALEDRE</sequence>
<feature type="region of interest" description="Disordered" evidence="2">
    <location>
        <begin position="276"/>
        <end position="317"/>
    </location>
</feature>
<evidence type="ECO:0000256" key="1">
    <source>
        <dbReference type="SAM" id="Coils"/>
    </source>
</evidence>
<keyword evidence="1" id="KW-0175">Coiled coil</keyword>
<dbReference type="Gene3D" id="1.20.5.110">
    <property type="match status" value="1"/>
</dbReference>
<dbReference type="EnsemblPlants" id="Pp3c3_10900V3.2">
    <property type="protein sequence ID" value="Pp3c3_10900V3.2"/>
    <property type="gene ID" value="Pp3c3_10900"/>
</dbReference>
<evidence type="ECO:0000313" key="5">
    <source>
        <dbReference type="Proteomes" id="UP000006727"/>
    </source>
</evidence>
<dbReference type="EnsemblPlants" id="Pp3c3_10900V3.1">
    <property type="protein sequence ID" value="Pp3c3_10900V3.1"/>
    <property type="gene ID" value="Pp3c3_10900"/>
</dbReference>
<accession>A0A2K1KU07</accession>
<dbReference type="OMA" id="RESEHYM"/>
<dbReference type="GeneID" id="112279954"/>
<feature type="coiled-coil region" evidence="1">
    <location>
        <begin position="677"/>
        <end position="732"/>
    </location>
</feature>
<dbReference type="AlphaFoldDB" id="A0A2K1KU07"/>
<evidence type="ECO:0000313" key="3">
    <source>
        <dbReference type="EMBL" id="PNR57259.1"/>
    </source>
</evidence>
<name>A0A2K1KU07_PHYPA</name>
<feature type="compositionally biased region" description="Polar residues" evidence="2">
    <location>
        <begin position="1"/>
        <end position="38"/>
    </location>
</feature>
<feature type="region of interest" description="Disordered" evidence="2">
    <location>
        <begin position="161"/>
        <end position="180"/>
    </location>
</feature>
<reference evidence="3 5" key="1">
    <citation type="journal article" date="2008" name="Science">
        <title>The Physcomitrella genome reveals evolutionary insights into the conquest of land by plants.</title>
        <authorList>
            <person name="Rensing S."/>
            <person name="Lang D."/>
            <person name="Zimmer A."/>
            <person name="Terry A."/>
            <person name="Salamov A."/>
            <person name="Shapiro H."/>
            <person name="Nishiyama T."/>
            <person name="Perroud P.-F."/>
            <person name="Lindquist E."/>
            <person name="Kamisugi Y."/>
            <person name="Tanahashi T."/>
            <person name="Sakakibara K."/>
            <person name="Fujita T."/>
            <person name="Oishi K."/>
            <person name="Shin-I T."/>
            <person name="Kuroki Y."/>
            <person name="Toyoda A."/>
            <person name="Suzuki Y."/>
            <person name="Hashimoto A."/>
            <person name="Yamaguchi K."/>
            <person name="Sugano A."/>
            <person name="Kohara Y."/>
            <person name="Fujiyama A."/>
            <person name="Anterola A."/>
            <person name="Aoki S."/>
            <person name="Ashton N."/>
            <person name="Barbazuk W.B."/>
            <person name="Barker E."/>
            <person name="Bennetzen J."/>
            <person name="Bezanilla M."/>
            <person name="Blankenship R."/>
            <person name="Cho S.H."/>
            <person name="Dutcher S."/>
            <person name="Estelle M."/>
            <person name="Fawcett J.A."/>
            <person name="Gundlach H."/>
            <person name="Hanada K."/>
            <person name="Heyl A."/>
            <person name="Hicks K.A."/>
            <person name="Hugh J."/>
            <person name="Lohr M."/>
            <person name="Mayer K."/>
            <person name="Melkozernov A."/>
            <person name="Murata T."/>
            <person name="Nelson D."/>
            <person name="Pils B."/>
            <person name="Prigge M."/>
            <person name="Reiss B."/>
            <person name="Renner T."/>
            <person name="Rombauts S."/>
            <person name="Rushton P."/>
            <person name="Sanderfoot A."/>
            <person name="Schween G."/>
            <person name="Shiu S.-H."/>
            <person name="Stueber K."/>
            <person name="Theodoulou F.L."/>
            <person name="Tu H."/>
            <person name="Van de Peer Y."/>
            <person name="Verrier P.J."/>
            <person name="Waters E."/>
            <person name="Wood A."/>
            <person name="Yang L."/>
            <person name="Cove D."/>
            <person name="Cuming A."/>
            <person name="Hasebe M."/>
            <person name="Lucas S."/>
            <person name="Mishler D.B."/>
            <person name="Reski R."/>
            <person name="Grigoriev I."/>
            <person name="Quatrano R.S."/>
            <person name="Boore J.L."/>
        </authorList>
    </citation>
    <scope>NUCLEOTIDE SEQUENCE [LARGE SCALE GENOMIC DNA]</scope>
    <source>
        <strain evidence="4 5">cv. Gransden 2004</strain>
    </source>
</reference>
<feature type="region of interest" description="Disordered" evidence="2">
    <location>
        <begin position="230"/>
        <end position="262"/>
    </location>
</feature>
<feature type="region of interest" description="Disordered" evidence="2">
    <location>
        <begin position="1"/>
        <end position="49"/>
    </location>
</feature>
<feature type="coiled-coil region" evidence="1">
    <location>
        <begin position="826"/>
        <end position="986"/>
    </location>
</feature>
<dbReference type="SUPFAM" id="SSF57997">
    <property type="entry name" value="Tropomyosin"/>
    <property type="match status" value="1"/>
</dbReference>
<feature type="compositionally biased region" description="Basic and acidic residues" evidence="2">
    <location>
        <begin position="733"/>
        <end position="746"/>
    </location>
</feature>
<dbReference type="PANTHER" id="PTHR47491">
    <property type="entry name" value="CAP-GLY DOMAIN LINKER"/>
    <property type="match status" value="1"/>
</dbReference>
<dbReference type="EMBL" id="ABEU02000003">
    <property type="protein sequence ID" value="PNR57259.1"/>
    <property type="molecule type" value="Genomic_DNA"/>
</dbReference>
<dbReference type="PANTHER" id="PTHR47491:SF5">
    <property type="entry name" value="CAP-GLY DOMAIN LINKER"/>
    <property type="match status" value="1"/>
</dbReference>
<dbReference type="Proteomes" id="UP000006727">
    <property type="component" value="Chromosome 3"/>
</dbReference>